<protein>
    <submittedName>
        <fullName evidence="2">Heat-labile enterotoxin IIB, A chain</fullName>
    </submittedName>
</protein>
<proteinExistence type="predicted"/>
<name>A0A0B4GVD6_METGA</name>
<evidence type="ECO:0000256" key="1">
    <source>
        <dbReference type="SAM" id="SignalP"/>
    </source>
</evidence>
<feature type="signal peptide" evidence="1">
    <location>
        <begin position="1"/>
        <end position="21"/>
    </location>
</feature>
<sequence length="271" mass="30638">MHHHGTWDYLQVAILCAAAWAGSYDQLFLHIGHNGKYPDSQPHYLLKEAPDRGDLMRIDVDLADAFATDPVTINDINYVGLVSRLDNGKQGSDELKLSGTLSDSPHRSFSTLDMTMTANGSFLTSDMTITAKCASSGKVALLPIKKVDKWFVDWRTDVKPTDWVWKQDCTKFTEISFEWRLADVAWAGTKDDLKLGFHRDVRAHDVLLFQDSSRGVGNRMKLRLKDIYGSTSVLIEQVNFFRIYSTPQSADASEDQWNFRGTSVYCAKRQC</sequence>
<accession>A0A0B4GVD6</accession>
<keyword evidence="3" id="KW-1185">Reference proteome</keyword>
<keyword evidence="1" id="KW-0732">Signal</keyword>
<dbReference type="OrthoDB" id="4924915at2759"/>
<gene>
    <name evidence="2" type="ORF">MGU_11173</name>
</gene>
<dbReference type="AlphaFoldDB" id="A0A0B4GVD6"/>
<comment type="caution">
    <text evidence="2">The sequence shown here is derived from an EMBL/GenBank/DDBJ whole genome shotgun (WGS) entry which is preliminary data.</text>
</comment>
<dbReference type="EMBL" id="AZNH01000144">
    <property type="protein sequence ID" value="KID81461.1"/>
    <property type="molecule type" value="Genomic_DNA"/>
</dbReference>
<evidence type="ECO:0000313" key="3">
    <source>
        <dbReference type="Proteomes" id="UP000031192"/>
    </source>
</evidence>
<dbReference type="HOGENOM" id="CLU_1027053_0_0_1"/>
<reference evidence="2 3" key="1">
    <citation type="journal article" date="2014" name="Proc. Natl. Acad. Sci. U.S.A.">
        <title>Trajectory and genomic determinants of fungal-pathogen speciation and host adaptation.</title>
        <authorList>
            <person name="Hu X."/>
            <person name="Xiao G."/>
            <person name="Zheng P."/>
            <person name="Shang Y."/>
            <person name="Su Y."/>
            <person name="Zhang X."/>
            <person name="Liu X."/>
            <person name="Zhan S."/>
            <person name="St Leger R.J."/>
            <person name="Wang C."/>
        </authorList>
    </citation>
    <scope>NUCLEOTIDE SEQUENCE [LARGE SCALE GENOMIC DNA]</scope>
    <source>
        <strain evidence="2 3">ARSEF 977</strain>
    </source>
</reference>
<dbReference type="Proteomes" id="UP000031192">
    <property type="component" value="Unassembled WGS sequence"/>
</dbReference>
<organism evidence="2 3">
    <name type="scientific">Metarhizium guizhouense (strain ARSEF 977)</name>
    <dbReference type="NCBI Taxonomy" id="1276136"/>
    <lineage>
        <taxon>Eukaryota</taxon>
        <taxon>Fungi</taxon>
        <taxon>Dikarya</taxon>
        <taxon>Ascomycota</taxon>
        <taxon>Pezizomycotina</taxon>
        <taxon>Sordariomycetes</taxon>
        <taxon>Hypocreomycetidae</taxon>
        <taxon>Hypocreales</taxon>
        <taxon>Clavicipitaceae</taxon>
        <taxon>Metarhizium</taxon>
    </lineage>
</organism>
<feature type="chain" id="PRO_5002092152" evidence="1">
    <location>
        <begin position="22"/>
        <end position="271"/>
    </location>
</feature>
<evidence type="ECO:0000313" key="2">
    <source>
        <dbReference type="EMBL" id="KID81461.1"/>
    </source>
</evidence>